<dbReference type="HOGENOM" id="CLU_016098_0_0_1"/>
<feature type="compositionally biased region" description="Pro residues" evidence="1">
    <location>
        <begin position="307"/>
        <end position="323"/>
    </location>
</feature>
<evidence type="ECO:0000256" key="1">
    <source>
        <dbReference type="SAM" id="MobiDB-lite"/>
    </source>
</evidence>
<evidence type="ECO:0000313" key="2">
    <source>
        <dbReference type="EMBL" id="EQK98151.1"/>
    </source>
</evidence>
<protein>
    <submittedName>
        <fullName evidence="2">Uncharacterized protein</fullName>
    </submittedName>
</protein>
<feature type="compositionally biased region" description="Polar residues" evidence="1">
    <location>
        <begin position="60"/>
        <end position="77"/>
    </location>
</feature>
<dbReference type="EMBL" id="KE655445">
    <property type="protein sequence ID" value="EQK98151.1"/>
    <property type="molecule type" value="Genomic_DNA"/>
</dbReference>
<feature type="region of interest" description="Disordered" evidence="1">
    <location>
        <begin position="298"/>
        <end position="336"/>
    </location>
</feature>
<evidence type="ECO:0000313" key="3">
    <source>
        <dbReference type="Proteomes" id="UP000019374"/>
    </source>
</evidence>
<feature type="compositionally biased region" description="Pro residues" evidence="1">
    <location>
        <begin position="82"/>
        <end position="98"/>
    </location>
</feature>
<sequence length="672" mass="71752">MSSAAVSAPAGVEPNHHQPPSVSPNPASAPLADDPGAPVALASPQPNGFDLLGLGLLQQPTASPAGSLTRSPSQGNSQGPVSDPPPMGPPNNGQPPSLPSDGSVMRPSPRPQHTPSIAPQAPGRPAGHLRSPKTANSRLELTSEYFELAEVVKRTSPQVVRQVVRDLWEKCLLGSEYHLAFLSYACFHQASPSTLERAVQDFGDKMVKASKRHIMAHLAAEDFDEVADVILAKVSNDFLDNGMARRLETIRARQLVNALARAERLGYDVQDIVEEKTANGAEHVVPSLGPMTALALPLQPASSQPPKMHPAPAQPQTPVPLPRRPVSGALSTQTPTPTLSDASLQLVVYCPKCDRPCSGEQALRYHSLKRACEYTRKIERLRQDICNHCGCLFISSGGLLYHVKSKVCGDFPESVGHMIVHELQAKYSGSSAATKATPSATRAPAGTPASSQRKTPGQLGTATASNARPFSPATSSRDYASPADDPYAKLGVGGRDRFELEMQKAEDHYGGLMREAMKLPAPQREHELSKLKNSYNSKQSVTRKKFGIRLRERRSKAEIESERLRLAGVVSPSDGHARPPKRPRFSEMSSASRGPESPAAAVSGLNGGLAGSTGTAEHTDPTTLLRPSQPRSVAQVAQPSATKGTPDDPMQIDDDSNDETDSDSDDEDIPAH</sequence>
<dbReference type="Proteomes" id="UP000019374">
    <property type="component" value="Unassembled WGS sequence"/>
</dbReference>
<feature type="compositionally biased region" description="Polar residues" evidence="1">
    <location>
        <begin position="531"/>
        <end position="540"/>
    </location>
</feature>
<reference evidence="2 3" key="1">
    <citation type="journal article" date="2013" name="Chin. Sci. Bull.">
        <title>Genome survey uncovers the secrets of sex and lifestyle in caterpillar fungus.</title>
        <authorList>
            <person name="Hu X."/>
            <person name="Zhang Y."/>
            <person name="Xiao G."/>
            <person name="Zheng P."/>
            <person name="Xia Y."/>
            <person name="Zhang X."/>
            <person name="St Leger R.J."/>
            <person name="Liu X."/>
            <person name="Wang C."/>
        </authorList>
    </citation>
    <scope>NUCLEOTIDE SEQUENCE [LARGE SCALE GENOMIC DNA]</scope>
    <source>
        <strain evidence="3">Co18 / CGMCC 3.14243</strain>
        <tissue evidence="2">Fruit-body</tissue>
    </source>
</reference>
<accession>T5A8V3</accession>
<feature type="region of interest" description="Disordered" evidence="1">
    <location>
        <begin position="1"/>
        <end position="132"/>
    </location>
</feature>
<feature type="compositionally biased region" description="Acidic residues" evidence="1">
    <location>
        <begin position="650"/>
        <end position="672"/>
    </location>
</feature>
<feature type="region of interest" description="Disordered" evidence="1">
    <location>
        <begin position="524"/>
        <end position="548"/>
    </location>
</feature>
<proteinExistence type="predicted"/>
<feature type="region of interest" description="Disordered" evidence="1">
    <location>
        <begin position="431"/>
        <end position="490"/>
    </location>
</feature>
<feature type="region of interest" description="Disordered" evidence="1">
    <location>
        <begin position="570"/>
        <end position="672"/>
    </location>
</feature>
<feature type="compositionally biased region" description="Polar residues" evidence="1">
    <location>
        <begin position="612"/>
        <end position="643"/>
    </location>
</feature>
<name>T5A8V3_OPHSC</name>
<dbReference type="eggNOG" id="ENOG502RJIP">
    <property type="taxonomic scope" value="Eukaryota"/>
</dbReference>
<organism evidence="2 3">
    <name type="scientific">Ophiocordyceps sinensis (strain Co18 / CGMCC 3.14243)</name>
    <name type="common">Yarsagumba caterpillar fungus</name>
    <name type="synonym">Hirsutella sinensis</name>
    <dbReference type="NCBI Taxonomy" id="911162"/>
    <lineage>
        <taxon>Eukaryota</taxon>
        <taxon>Fungi</taxon>
        <taxon>Dikarya</taxon>
        <taxon>Ascomycota</taxon>
        <taxon>Pezizomycotina</taxon>
        <taxon>Sordariomycetes</taxon>
        <taxon>Hypocreomycetidae</taxon>
        <taxon>Hypocreales</taxon>
        <taxon>Ophiocordycipitaceae</taxon>
        <taxon>Ophiocordyceps</taxon>
    </lineage>
</organism>
<feature type="compositionally biased region" description="Polar residues" evidence="1">
    <location>
        <begin position="448"/>
        <end position="478"/>
    </location>
</feature>
<gene>
    <name evidence="2" type="ORF">OCS_06137</name>
</gene>
<dbReference type="AlphaFoldDB" id="T5A8V3"/>
<feature type="compositionally biased region" description="Low complexity" evidence="1">
    <location>
        <begin position="431"/>
        <end position="445"/>
    </location>
</feature>
<dbReference type="OrthoDB" id="37886at2759"/>